<dbReference type="SUPFAM" id="SSF52317">
    <property type="entry name" value="Class I glutamine amidotransferase-like"/>
    <property type="match status" value="1"/>
</dbReference>
<evidence type="ECO:0000259" key="7">
    <source>
        <dbReference type="Pfam" id="PF02016"/>
    </source>
</evidence>
<feature type="active site" description="Charge relay system" evidence="6">
    <location>
        <position position="205"/>
    </location>
</feature>
<dbReference type="InterPro" id="IPR003507">
    <property type="entry name" value="S66_fam"/>
</dbReference>
<feature type="domain" description="LD-carboxypeptidase N-terminal" evidence="7">
    <location>
        <begin position="16"/>
        <end position="131"/>
    </location>
</feature>
<sequence length="304" mass="33579">MQKTLYPPFLKEGDAVAIVAISGPVMETPVQAARKILEKEGFRVHLGAHCLDQVGMLAGKDEDRLADFQQALDNPEIKAILFARGGYGASRIIDLADFSQFRKLPKWLVGFSDLTAIHLHLEKYHICSIHGVMPNSYAREGGEVARQALFGLLKGKTTKLASPKHPLNRQGKAKGKILGGNLSIINHCLSSPSEPNWKGAILVLEDLEEQLYHLDRMMIQLQRSGVLSQLAGLIIGQFSDMKEGRYPFGKLAEEIILQHVANYQYPVWVGAPIGHEAHNLPFIHGANICLEVTDEGSSIDYLQN</sequence>
<dbReference type="EMBL" id="BQKE01000001">
    <property type="protein sequence ID" value="GJM59707.1"/>
    <property type="molecule type" value="Genomic_DNA"/>
</dbReference>
<dbReference type="Pfam" id="PF02016">
    <property type="entry name" value="Peptidase_S66"/>
    <property type="match status" value="1"/>
</dbReference>
<dbReference type="GO" id="GO:0004180">
    <property type="term" value="F:carboxypeptidase activity"/>
    <property type="evidence" value="ECO:0007669"/>
    <property type="project" value="UniProtKB-KW"/>
</dbReference>
<evidence type="ECO:0000256" key="2">
    <source>
        <dbReference type="ARBA" id="ARBA00022645"/>
    </source>
</evidence>
<dbReference type="PANTHER" id="PTHR30237">
    <property type="entry name" value="MURAMOYLTETRAPEPTIDE CARBOXYPEPTIDASE"/>
    <property type="match status" value="1"/>
</dbReference>
<dbReference type="InterPro" id="IPR040921">
    <property type="entry name" value="Peptidase_S66C"/>
</dbReference>
<evidence type="ECO:0000256" key="5">
    <source>
        <dbReference type="ARBA" id="ARBA00022825"/>
    </source>
</evidence>
<feature type="domain" description="LD-carboxypeptidase C-terminal" evidence="8">
    <location>
        <begin position="174"/>
        <end position="290"/>
    </location>
</feature>
<dbReference type="Pfam" id="PF17676">
    <property type="entry name" value="Peptidase_S66C"/>
    <property type="match status" value="1"/>
</dbReference>
<evidence type="ECO:0000259" key="8">
    <source>
        <dbReference type="Pfam" id="PF17676"/>
    </source>
</evidence>
<keyword evidence="3" id="KW-0645">Protease</keyword>
<proteinExistence type="inferred from homology"/>
<organism evidence="9 10">
    <name type="scientific">Persicobacter diffluens</name>
    <dbReference type="NCBI Taxonomy" id="981"/>
    <lineage>
        <taxon>Bacteria</taxon>
        <taxon>Pseudomonadati</taxon>
        <taxon>Bacteroidota</taxon>
        <taxon>Cytophagia</taxon>
        <taxon>Cytophagales</taxon>
        <taxon>Persicobacteraceae</taxon>
        <taxon>Persicobacter</taxon>
    </lineage>
</organism>
<evidence type="ECO:0000256" key="6">
    <source>
        <dbReference type="PIRSR" id="PIRSR028757-1"/>
    </source>
</evidence>
<dbReference type="CDD" id="cd07025">
    <property type="entry name" value="Peptidase_S66"/>
    <property type="match status" value="1"/>
</dbReference>
<dbReference type="GO" id="GO:0008236">
    <property type="term" value="F:serine-type peptidase activity"/>
    <property type="evidence" value="ECO:0007669"/>
    <property type="project" value="UniProtKB-KW"/>
</dbReference>
<dbReference type="Gene3D" id="3.40.50.10740">
    <property type="entry name" value="Class I glutamine amidotransferase-like"/>
    <property type="match status" value="1"/>
</dbReference>
<evidence type="ECO:0000256" key="3">
    <source>
        <dbReference type="ARBA" id="ARBA00022670"/>
    </source>
</evidence>
<dbReference type="RefSeq" id="WP_338235684.1">
    <property type="nucleotide sequence ID" value="NZ_BQKE01000001.1"/>
</dbReference>
<accession>A0AAN4VUM9</accession>
<protein>
    <submittedName>
        <fullName evidence="9">Peptidase S66</fullName>
    </submittedName>
</protein>
<feature type="active site" description="Charge relay system" evidence="6">
    <location>
        <position position="275"/>
    </location>
</feature>
<feature type="active site" description="Nucleophile" evidence="6">
    <location>
        <position position="112"/>
    </location>
</feature>
<comment type="similarity">
    <text evidence="1">Belongs to the peptidase S66 family.</text>
</comment>
<keyword evidence="5" id="KW-0720">Serine protease</keyword>
<evidence type="ECO:0000313" key="9">
    <source>
        <dbReference type="EMBL" id="GJM59707.1"/>
    </source>
</evidence>
<dbReference type="InterPro" id="IPR029062">
    <property type="entry name" value="Class_I_gatase-like"/>
</dbReference>
<dbReference type="InterPro" id="IPR027478">
    <property type="entry name" value="LdcA_N"/>
</dbReference>
<evidence type="ECO:0000256" key="4">
    <source>
        <dbReference type="ARBA" id="ARBA00022801"/>
    </source>
</evidence>
<name>A0AAN4VUM9_9BACT</name>
<comment type="caution">
    <text evidence="9">The sequence shown here is derived from an EMBL/GenBank/DDBJ whole genome shotgun (WGS) entry which is preliminary data.</text>
</comment>
<keyword evidence="10" id="KW-1185">Reference proteome</keyword>
<keyword evidence="2" id="KW-0121">Carboxypeptidase</keyword>
<keyword evidence="4" id="KW-0378">Hydrolase</keyword>
<dbReference type="InterPro" id="IPR027461">
    <property type="entry name" value="Carboxypeptidase_A_C_sf"/>
</dbReference>
<dbReference type="GO" id="GO:0006508">
    <property type="term" value="P:proteolysis"/>
    <property type="evidence" value="ECO:0007669"/>
    <property type="project" value="UniProtKB-KW"/>
</dbReference>
<reference evidence="9 10" key="1">
    <citation type="submission" date="2021-12" db="EMBL/GenBank/DDBJ databases">
        <title>Genome sequencing of bacteria with rrn-lacking chromosome and rrn-plasmid.</title>
        <authorList>
            <person name="Anda M."/>
            <person name="Iwasaki W."/>
        </authorList>
    </citation>
    <scope>NUCLEOTIDE SEQUENCE [LARGE SCALE GENOMIC DNA]</scope>
    <source>
        <strain evidence="9 10">NBRC 15940</strain>
    </source>
</reference>
<evidence type="ECO:0000313" key="10">
    <source>
        <dbReference type="Proteomes" id="UP001310022"/>
    </source>
</evidence>
<dbReference type="AlphaFoldDB" id="A0AAN4VUM9"/>
<dbReference type="InterPro" id="IPR040449">
    <property type="entry name" value="Peptidase_S66_N"/>
</dbReference>
<evidence type="ECO:0000256" key="1">
    <source>
        <dbReference type="ARBA" id="ARBA00010233"/>
    </source>
</evidence>
<gene>
    <name evidence="9" type="ORF">PEDI_02590</name>
</gene>
<dbReference type="PANTHER" id="PTHR30237:SF2">
    <property type="entry name" value="MUREIN TETRAPEPTIDE CARBOXYPEPTIDASE"/>
    <property type="match status" value="1"/>
</dbReference>
<dbReference type="SUPFAM" id="SSF141986">
    <property type="entry name" value="LD-carboxypeptidase A C-terminal domain-like"/>
    <property type="match status" value="1"/>
</dbReference>
<dbReference type="Gene3D" id="3.50.30.60">
    <property type="entry name" value="LD-carboxypeptidase A C-terminal domain-like"/>
    <property type="match status" value="1"/>
</dbReference>
<dbReference type="Proteomes" id="UP001310022">
    <property type="component" value="Unassembled WGS sequence"/>
</dbReference>
<dbReference type="PIRSF" id="PIRSF028757">
    <property type="entry name" value="LD-carboxypeptidase"/>
    <property type="match status" value="1"/>
</dbReference>